<dbReference type="InterPro" id="IPR006311">
    <property type="entry name" value="TAT_signal"/>
</dbReference>
<evidence type="ECO:0000313" key="2">
    <source>
        <dbReference type="Proteomes" id="UP001385892"/>
    </source>
</evidence>
<dbReference type="EMBL" id="JBBKZT010000010">
    <property type="protein sequence ID" value="MEJ8849256.1"/>
    <property type="molecule type" value="Genomic_DNA"/>
</dbReference>
<dbReference type="PROSITE" id="PS51318">
    <property type="entry name" value="TAT"/>
    <property type="match status" value="1"/>
</dbReference>
<dbReference type="Proteomes" id="UP001385892">
    <property type="component" value="Unassembled WGS sequence"/>
</dbReference>
<sequence>MKKRAFPSAISIDFAPDRRRLLGVLAASSVAASLPAAVRAAPVDDAVAELQHDWEVIRYQTPAAERQKRFEALAGKARKASESFPGRPEPLVWEGIIVSSWAGEKGGLGALGLVKQAKALYESAIAINGDVLDGSAYNSLGVLYYKVPGWPVGFGDKAKANELLQKALSINPKGIDPNYFYGEYLVETKQPDQAVAYLERAIQAAPRPGRQISDAGRREEARALLQKAKAK</sequence>
<protein>
    <submittedName>
        <fullName evidence="1">Tetratricopeptide repeat protein</fullName>
    </submittedName>
</protein>
<evidence type="ECO:0000313" key="1">
    <source>
        <dbReference type="EMBL" id="MEJ8849256.1"/>
    </source>
</evidence>
<gene>
    <name evidence="1" type="ORF">WKW82_21570</name>
</gene>
<proteinExistence type="predicted"/>
<dbReference type="Pfam" id="PF14559">
    <property type="entry name" value="TPR_19"/>
    <property type="match status" value="1"/>
</dbReference>
<organism evidence="1 2">
    <name type="scientific">Variovorax rhizosphaerae</name>
    <dbReference type="NCBI Taxonomy" id="1836200"/>
    <lineage>
        <taxon>Bacteria</taxon>
        <taxon>Pseudomonadati</taxon>
        <taxon>Pseudomonadota</taxon>
        <taxon>Betaproteobacteria</taxon>
        <taxon>Burkholderiales</taxon>
        <taxon>Comamonadaceae</taxon>
        <taxon>Variovorax</taxon>
    </lineage>
</organism>
<dbReference type="Gene3D" id="1.25.40.10">
    <property type="entry name" value="Tetratricopeptide repeat domain"/>
    <property type="match status" value="1"/>
</dbReference>
<keyword evidence="2" id="KW-1185">Reference proteome</keyword>
<comment type="caution">
    <text evidence="1">The sequence shown here is derived from an EMBL/GenBank/DDBJ whole genome shotgun (WGS) entry which is preliminary data.</text>
</comment>
<reference evidence="1 2" key="1">
    <citation type="submission" date="2024-03" db="EMBL/GenBank/DDBJ databases">
        <title>Novel species of the genus Variovorax.</title>
        <authorList>
            <person name="Liu Q."/>
            <person name="Xin Y.-H."/>
        </authorList>
    </citation>
    <scope>NUCLEOTIDE SEQUENCE [LARGE SCALE GENOMIC DNA]</scope>
    <source>
        <strain evidence="1 2">KACC 18900</strain>
    </source>
</reference>
<dbReference type="RefSeq" id="WP_340344386.1">
    <property type="nucleotide sequence ID" value="NZ_JBBKZT010000010.1"/>
</dbReference>
<dbReference type="InterPro" id="IPR011990">
    <property type="entry name" value="TPR-like_helical_dom_sf"/>
</dbReference>
<dbReference type="SUPFAM" id="SSF48452">
    <property type="entry name" value="TPR-like"/>
    <property type="match status" value="1"/>
</dbReference>
<accession>A0ABU8WP62</accession>
<name>A0ABU8WP62_9BURK</name>